<evidence type="ECO:0000313" key="3">
    <source>
        <dbReference type="EMBL" id="KAH9361987.1"/>
    </source>
</evidence>
<dbReference type="EMBL" id="JABSTR010000001">
    <property type="protein sequence ID" value="KAH9361987.1"/>
    <property type="molecule type" value="Genomic_DNA"/>
</dbReference>
<comment type="caution">
    <text evidence="3">The sequence shown here is derived from an EMBL/GenBank/DDBJ whole genome shotgun (WGS) entry which is preliminary data.</text>
</comment>
<feature type="region of interest" description="Disordered" evidence="1">
    <location>
        <begin position="278"/>
        <end position="324"/>
    </location>
</feature>
<dbReference type="Pfam" id="PF23713">
    <property type="entry name" value="WHD_Egal"/>
    <property type="match status" value="1"/>
</dbReference>
<dbReference type="AlphaFoldDB" id="A0A9J6FG93"/>
<evidence type="ECO:0000256" key="1">
    <source>
        <dbReference type="SAM" id="MobiDB-lite"/>
    </source>
</evidence>
<accession>A0A9J6FG93</accession>
<dbReference type="InterPro" id="IPR056589">
    <property type="entry name" value="WH_Egal-1"/>
</dbReference>
<keyword evidence="4" id="KW-1185">Reference proteome</keyword>
<evidence type="ECO:0000313" key="4">
    <source>
        <dbReference type="Proteomes" id="UP000821853"/>
    </source>
</evidence>
<proteinExistence type="predicted"/>
<dbReference type="Proteomes" id="UP000821853">
    <property type="component" value="Chromosome 1"/>
</dbReference>
<feature type="compositionally biased region" description="Low complexity" evidence="1">
    <location>
        <begin position="163"/>
        <end position="173"/>
    </location>
</feature>
<evidence type="ECO:0000259" key="2">
    <source>
        <dbReference type="Pfam" id="PF23713"/>
    </source>
</evidence>
<feature type="domain" description="Egal-1 winged helix" evidence="2">
    <location>
        <begin position="1"/>
        <end position="56"/>
    </location>
</feature>
<feature type="region of interest" description="Disordered" evidence="1">
    <location>
        <begin position="163"/>
        <end position="184"/>
    </location>
</feature>
<sequence length="429" mass="47462">MQSNQGISLKELNDYLSRLPPRMRTTGGNPADSLKEFLRQFPKVFVVGKPGKVYMRRRKRRATSTLNGSGFMAASPHSYADEDHVPCLTDVTGKVHRIFSVCGFISVKYPMSTSVYFDGKVFENAQHRSLRSSGLRVGDCVTFDAKVGPKECEAHFRASRVTRSPVTTPSSSPCPSPHSDNYGGRRNAVTAQRRIVDQYCVVKTLKPSYGLIKFGRSHRKRAIFHADTVDKPIGPSIKNLADVFTVGDKVRFNAKRIKRTPGKVKWTSAAVHFCRSDDRSYAGDSEGQPSGNEVFMSDEECEIPGPPSGEARSNESREADLEEPAAGCAEWDEISVNANSSISSVKGKRSARHTLSEWAGRRKLAGERGFFYPVTESVVTVKFGPRRGLTAAASVEVTYRDMKVIDNLLCEVADGQEVCFDDVQEEDEK</sequence>
<gene>
    <name evidence="3" type="ORF">HPB48_014926</name>
</gene>
<dbReference type="VEuPathDB" id="VectorBase:HLOH_055631"/>
<name>A0A9J6FG93_HAELO</name>
<protein>
    <recommendedName>
        <fullName evidence="2">Egal-1 winged helix domain-containing protein</fullName>
    </recommendedName>
</protein>
<dbReference type="OrthoDB" id="6428282at2759"/>
<reference evidence="3 4" key="1">
    <citation type="journal article" date="2020" name="Cell">
        <title>Large-Scale Comparative Analyses of Tick Genomes Elucidate Their Genetic Diversity and Vector Capacities.</title>
        <authorList>
            <consortium name="Tick Genome and Microbiome Consortium (TIGMIC)"/>
            <person name="Jia N."/>
            <person name="Wang J."/>
            <person name="Shi W."/>
            <person name="Du L."/>
            <person name="Sun Y."/>
            <person name="Zhan W."/>
            <person name="Jiang J.F."/>
            <person name="Wang Q."/>
            <person name="Zhang B."/>
            <person name="Ji P."/>
            <person name="Bell-Sakyi L."/>
            <person name="Cui X.M."/>
            <person name="Yuan T.T."/>
            <person name="Jiang B.G."/>
            <person name="Yang W.F."/>
            <person name="Lam T.T."/>
            <person name="Chang Q.C."/>
            <person name="Ding S.J."/>
            <person name="Wang X.J."/>
            <person name="Zhu J.G."/>
            <person name="Ruan X.D."/>
            <person name="Zhao L."/>
            <person name="Wei J.T."/>
            <person name="Ye R.Z."/>
            <person name="Que T.C."/>
            <person name="Du C.H."/>
            <person name="Zhou Y.H."/>
            <person name="Cheng J.X."/>
            <person name="Dai P.F."/>
            <person name="Guo W.B."/>
            <person name="Han X.H."/>
            <person name="Huang E.J."/>
            <person name="Li L.F."/>
            <person name="Wei W."/>
            <person name="Gao Y.C."/>
            <person name="Liu J.Z."/>
            <person name="Shao H.Z."/>
            <person name="Wang X."/>
            <person name="Wang C.C."/>
            <person name="Yang T.C."/>
            <person name="Huo Q.B."/>
            <person name="Li W."/>
            <person name="Chen H.Y."/>
            <person name="Chen S.E."/>
            <person name="Zhou L.G."/>
            <person name="Ni X.B."/>
            <person name="Tian J.H."/>
            <person name="Sheng Y."/>
            <person name="Liu T."/>
            <person name="Pan Y.S."/>
            <person name="Xia L.Y."/>
            <person name="Li J."/>
            <person name="Zhao F."/>
            <person name="Cao W.C."/>
        </authorList>
    </citation>
    <scope>NUCLEOTIDE SEQUENCE [LARGE SCALE GENOMIC DNA]</scope>
    <source>
        <strain evidence="3">HaeL-2018</strain>
    </source>
</reference>
<organism evidence="3 4">
    <name type="scientific">Haemaphysalis longicornis</name>
    <name type="common">Bush tick</name>
    <dbReference type="NCBI Taxonomy" id="44386"/>
    <lineage>
        <taxon>Eukaryota</taxon>
        <taxon>Metazoa</taxon>
        <taxon>Ecdysozoa</taxon>
        <taxon>Arthropoda</taxon>
        <taxon>Chelicerata</taxon>
        <taxon>Arachnida</taxon>
        <taxon>Acari</taxon>
        <taxon>Parasitiformes</taxon>
        <taxon>Ixodida</taxon>
        <taxon>Ixodoidea</taxon>
        <taxon>Ixodidae</taxon>
        <taxon>Haemaphysalinae</taxon>
        <taxon>Haemaphysalis</taxon>
    </lineage>
</organism>